<feature type="signal peptide" evidence="1">
    <location>
        <begin position="1"/>
        <end position="24"/>
    </location>
</feature>
<feature type="chain" id="PRO_5045133454" evidence="1">
    <location>
        <begin position="25"/>
        <end position="389"/>
    </location>
</feature>
<comment type="caution">
    <text evidence="2">The sequence shown here is derived from an EMBL/GenBank/DDBJ whole genome shotgun (WGS) entry which is preliminary data.</text>
</comment>
<dbReference type="RefSeq" id="WP_284100696.1">
    <property type="nucleotide sequence ID" value="NZ_JARRAF010000009.1"/>
</dbReference>
<dbReference type="Proteomes" id="UP001172778">
    <property type="component" value="Unassembled WGS sequence"/>
</dbReference>
<name>A0ABT7DWE6_9NEIS</name>
<accession>A0ABT7DWE6</accession>
<keyword evidence="1" id="KW-0732">Signal</keyword>
<protein>
    <submittedName>
        <fullName evidence="2">DUF3103 family protein</fullName>
    </submittedName>
</protein>
<dbReference type="Pfam" id="PF11301">
    <property type="entry name" value="DUF3103"/>
    <property type="match status" value="1"/>
</dbReference>
<evidence type="ECO:0000313" key="3">
    <source>
        <dbReference type="Proteomes" id="UP001172778"/>
    </source>
</evidence>
<gene>
    <name evidence="2" type="ORF">PZA18_10010</name>
</gene>
<keyword evidence="3" id="KW-1185">Reference proteome</keyword>
<organism evidence="2 3">
    <name type="scientific">Parachitinimonas caeni</name>
    <dbReference type="NCBI Taxonomy" id="3031301"/>
    <lineage>
        <taxon>Bacteria</taxon>
        <taxon>Pseudomonadati</taxon>
        <taxon>Pseudomonadota</taxon>
        <taxon>Betaproteobacteria</taxon>
        <taxon>Neisseriales</taxon>
        <taxon>Chitinibacteraceae</taxon>
        <taxon>Parachitinimonas</taxon>
    </lineage>
</organism>
<reference evidence="2" key="1">
    <citation type="submission" date="2023-03" db="EMBL/GenBank/DDBJ databases">
        <title>Chitinimonas shenzhenensis gen. nov., sp. nov., a novel member of family Burkholderiaceae isolated from activated sludge collected in Shen Zhen, China.</title>
        <authorList>
            <person name="Wang X."/>
        </authorList>
    </citation>
    <scope>NUCLEOTIDE SEQUENCE</scope>
    <source>
        <strain evidence="2">DQS-5</strain>
    </source>
</reference>
<evidence type="ECO:0000313" key="2">
    <source>
        <dbReference type="EMBL" id="MDK2124385.1"/>
    </source>
</evidence>
<evidence type="ECO:0000256" key="1">
    <source>
        <dbReference type="SAM" id="SignalP"/>
    </source>
</evidence>
<dbReference type="InterPro" id="IPR021452">
    <property type="entry name" value="DUF3103"/>
</dbReference>
<sequence length="389" mass="43044">MSRSTLIRRCAAIALAFAMGNAVASEILGEDAPKLQAGEVTVVDHVKRQTAREIARMLGDARFAGVLQQKLDEQQGKVKVNALVDAYQKQDIPMSLRHRSSELKQLDTAVRRFKGTEALTNGLMEVRLFQPQGFAAQVDVKDMLVAFEPAGDDKRWTTVEAYDRNGNIHKLDAHHRPDVPVLIADVDGREDLRAGIAYVNTALTKAGLQQAHNPMARAGKPLDTARLDKIRLKNDEEPWISGAAEVYALVSGIQPDQAKAQINLVDMPYLDYSGQDYYPNQVLIVWNDYRYQAANVLLYEHDDNTNYKDLVVAIISGVEKILGAFKPEFAVIATVAGAIVQAMPSHWFSNDDDYVDSFYTLEKGKTYTDYPGAGANAVITLTPLQIKPN</sequence>
<proteinExistence type="predicted"/>
<dbReference type="EMBL" id="JARRAF010000009">
    <property type="protein sequence ID" value="MDK2124385.1"/>
    <property type="molecule type" value="Genomic_DNA"/>
</dbReference>